<dbReference type="EC" id="2.6.1.42" evidence="18"/>
<dbReference type="Pfam" id="PF01063">
    <property type="entry name" value="Aminotran_4"/>
    <property type="match status" value="1"/>
</dbReference>
<evidence type="ECO:0000256" key="16">
    <source>
        <dbReference type="RuleBase" id="RU004106"/>
    </source>
</evidence>
<keyword evidence="8 18" id="KW-0028">Amino-acid biosynthesis</keyword>
<comment type="cofactor">
    <cofactor evidence="1 17">
        <name>pyridoxal 5'-phosphate</name>
        <dbReference type="ChEBI" id="CHEBI:597326"/>
    </cofactor>
</comment>
<evidence type="ECO:0000256" key="18">
    <source>
        <dbReference type="RuleBase" id="RU004517"/>
    </source>
</evidence>
<evidence type="ECO:0000256" key="7">
    <source>
        <dbReference type="ARBA" id="ARBA00022576"/>
    </source>
</evidence>
<keyword evidence="11 18" id="KW-0100">Branched-chain amino acid biosynthesis</keyword>
<comment type="pathway">
    <text evidence="5">Amino-acid biosynthesis; L-leucine biosynthesis; L-leucine from 3-methyl-2-oxobutanoate: step 4/4.</text>
</comment>
<comment type="catalytic activity">
    <reaction evidence="12 18">
        <text>L-valine + 2-oxoglutarate = 3-methyl-2-oxobutanoate + L-glutamate</text>
        <dbReference type="Rhea" id="RHEA:24813"/>
        <dbReference type="ChEBI" id="CHEBI:11851"/>
        <dbReference type="ChEBI" id="CHEBI:16810"/>
        <dbReference type="ChEBI" id="CHEBI:29985"/>
        <dbReference type="ChEBI" id="CHEBI:57762"/>
        <dbReference type="EC" id="2.6.1.42"/>
    </reaction>
</comment>
<dbReference type="PANTHER" id="PTHR11825:SF44">
    <property type="entry name" value="BRANCHED-CHAIN-AMINO-ACID AMINOTRANSFERASE"/>
    <property type="match status" value="1"/>
</dbReference>
<dbReference type="GO" id="GO:0004084">
    <property type="term" value="F:branched-chain-amino-acid transaminase activity"/>
    <property type="evidence" value="ECO:0007669"/>
    <property type="project" value="UniProtKB-EC"/>
</dbReference>
<dbReference type="SUPFAM" id="SSF56752">
    <property type="entry name" value="D-aminoacid aminotransferase-like PLP-dependent enzymes"/>
    <property type="match status" value="1"/>
</dbReference>
<evidence type="ECO:0000313" key="19">
    <source>
        <dbReference type="EMBL" id="HFK95889.1"/>
    </source>
</evidence>
<dbReference type="InterPro" id="IPR001544">
    <property type="entry name" value="Aminotrans_IV"/>
</dbReference>
<dbReference type="UniPathway" id="UPA00048">
    <property type="reaction ID" value="UER00073"/>
</dbReference>
<comment type="pathway">
    <text evidence="3">Amino-acid biosynthesis; L-isoleucine biosynthesis; L-isoleucine from 2-oxobutanoate: step 4/4.</text>
</comment>
<accession>A0A832EHY1</accession>
<dbReference type="NCBIfam" id="TIGR01123">
    <property type="entry name" value="ilvE_II"/>
    <property type="match status" value="1"/>
</dbReference>
<dbReference type="InterPro" id="IPR033939">
    <property type="entry name" value="BCAT_family"/>
</dbReference>
<dbReference type="GO" id="GO:0009099">
    <property type="term" value="P:L-valine biosynthetic process"/>
    <property type="evidence" value="ECO:0007669"/>
    <property type="project" value="UniProtKB-UniPathway"/>
</dbReference>
<comment type="similarity">
    <text evidence="6 16">Belongs to the class-IV pyridoxal-phosphate-dependent aminotransferase family.</text>
</comment>
<reference evidence="19" key="1">
    <citation type="journal article" date="2020" name="mSystems">
        <title>Genome- and Community-Level Interaction Insights into Carbon Utilization and Element Cycling Functions of Hydrothermarchaeota in Hydrothermal Sediment.</title>
        <authorList>
            <person name="Zhou Z."/>
            <person name="Liu Y."/>
            <person name="Xu W."/>
            <person name="Pan J."/>
            <person name="Luo Z.H."/>
            <person name="Li M."/>
        </authorList>
    </citation>
    <scope>NUCLEOTIDE SEQUENCE [LARGE SCALE GENOMIC DNA]</scope>
    <source>
        <strain evidence="19">SpSt-456</strain>
    </source>
</reference>
<dbReference type="InterPro" id="IPR036038">
    <property type="entry name" value="Aminotransferase-like"/>
</dbReference>
<dbReference type="AlphaFoldDB" id="A0A832EHY1"/>
<dbReference type="Gene3D" id="3.20.10.10">
    <property type="entry name" value="D-amino Acid Aminotransferase, subunit A, domain 2"/>
    <property type="match status" value="1"/>
</dbReference>
<dbReference type="UniPathway" id="UPA00049">
    <property type="reaction ID" value="UER00062"/>
</dbReference>
<dbReference type="PROSITE" id="PS00770">
    <property type="entry name" value="AA_TRANSFER_CLASS_4"/>
    <property type="match status" value="1"/>
</dbReference>
<keyword evidence="10 17" id="KW-0663">Pyridoxal phosphate</keyword>
<comment type="function">
    <text evidence="2">Acts on leucine, isoleucine and valine.</text>
</comment>
<evidence type="ECO:0000256" key="5">
    <source>
        <dbReference type="ARBA" id="ARBA00005072"/>
    </source>
</evidence>
<comment type="pathway">
    <text evidence="4">Amino-acid biosynthesis; L-valine biosynthesis; L-valine from pyruvate: step 4/4.</text>
</comment>
<dbReference type="UniPathway" id="UPA00047">
    <property type="reaction ID" value="UER00058"/>
</dbReference>
<evidence type="ECO:0000256" key="13">
    <source>
        <dbReference type="ARBA" id="ARBA00048798"/>
    </source>
</evidence>
<evidence type="ECO:0000256" key="17">
    <source>
        <dbReference type="RuleBase" id="RU004516"/>
    </source>
</evidence>
<evidence type="ECO:0000256" key="15">
    <source>
        <dbReference type="PIRSR" id="PIRSR006468-1"/>
    </source>
</evidence>
<evidence type="ECO:0000256" key="4">
    <source>
        <dbReference type="ARBA" id="ARBA00004931"/>
    </source>
</evidence>
<dbReference type="EMBL" id="DSTK01000005">
    <property type="protein sequence ID" value="HFK95889.1"/>
    <property type="molecule type" value="Genomic_DNA"/>
</dbReference>
<keyword evidence="7 18" id="KW-0032">Aminotransferase</keyword>
<dbReference type="NCBIfam" id="NF009897">
    <property type="entry name" value="PRK13357.1"/>
    <property type="match status" value="1"/>
</dbReference>
<evidence type="ECO:0000256" key="9">
    <source>
        <dbReference type="ARBA" id="ARBA00022679"/>
    </source>
</evidence>
<evidence type="ECO:0000256" key="2">
    <source>
        <dbReference type="ARBA" id="ARBA00003109"/>
    </source>
</evidence>
<dbReference type="PANTHER" id="PTHR11825">
    <property type="entry name" value="SUBGROUP IIII AMINOTRANSFERASE"/>
    <property type="match status" value="1"/>
</dbReference>
<dbReference type="InterPro" id="IPR043131">
    <property type="entry name" value="BCAT-like_N"/>
</dbReference>
<evidence type="ECO:0000256" key="10">
    <source>
        <dbReference type="ARBA" id="ARBA00022898"/>
    </source>
</evidence>
<sequence>MEIAIHAVAPGQRKARPADAGLVFGKVFTDHMFVMDYKTGDGWGNARIVPYGPLSLDPAAMVLHYGQGIFEGLKAYRCPDGRIHLFRPLENMNRFNRSARRMCMPEVDARFHLQAIETLVRLDADWVPRSKGASLYIRPTMIASEPHLGVRPAAEYTHYVITGPVGAYYPEGFNPVKIYVTDEYVRAVRGGVGEAKTMANYAASLYAQEVAKKKGYTQVLWLDAVERRYVEEVGTMNIFFLIQDELVTPPLTGSILPGVTRDSVIHLAKHWGLTVHERPITIDEVIDAIASRAMKEMFGTGTAAVISPVGEVCFRDRTYKVADGGVGEWSRRFYDEITGIQYGEKDDPFGWVHRVDL</sequence>
<comment type="caution">
    <text evidence="19">The sequence shown here is derived from an EMBL/GenBank/DDBJ whole genome shotgun (WGS) entry which is preliminary data.</text>
</comment>
<feature type="modified residue" description="N6-(pyridoxal phosphate)lysine" evidence="15">
    <location>
        <position position="196"/>
    </location>
</feature>
<proteinExistence type="inferred from homology"/>
<keyword evidence="9 18" id="KW-0808">Transferase</keyword>
<dbReference type="Gene3D" id="3.30.470.10">
    <property type="match status" value="1"/>
</dbReference>
<dbReference type="GO" id="GO:0009097">
    <property type="term" value="P:isoleucine biosynthetic process"/>
    <property type="evidence" value="ECO:0007669"/>
    <property type="project" value="UniProtKB-UniPathway"/>
</dbReference>
<comment type="catalytic activity">
    <reaction evidence="14 18">
        <text>L-leucine + 2-oxoglutarate = 4-methyl-2-oxopentanoate + L-glutamate</text>
        <dbReference type="Rhea" id="RHEA:18321"/>
        <dbReference type="ChEBI" id="CHEBI:16810"/>
        <dbReference type="ChEBI" id="CHEBI:17865"/>
        <dbReference type="ChEBI" id="CHEBI:29985"/>
        <dbReference type="ChEBI" id="CHEBI:57427"/>
        <dbReference type="EC" id="2.6.1.42"/>
    </reaction>
</comment>
<evidence type="ECO:0000256" key="14">
    <source>
        <dbReference type="ARBA" id="ARBA00049229"/>
    </source>
</evidence>
<gene>
    <name evidence="19" type="ORF">ENS06_01030</name>
</gene>
<evidence type="ECO:0000256" key="6">
    <source>
        <dbReference type="ARBA" id="ARBA00009320"/>
    </source>
</evidence>
<comment type="catalytic activity">
    <reaction evidence="13 18">
        <text>L-isoleucine + 2-oxoglutarate = (S)-3-methyl-2-oxopentanoate + L-glutamate</text>
        <dbReference type="Rhea" id="RHEA:24801"/>
        <dbReference type="ChEBI" id="CHEBI:16810"/>
        <dbReference type="ChEBI" id="CHEBI:29985"/>
        <dbReference type="ChEBI" id="CHEBI:35146"/>
        <dbReference type="ChEBI" id="CHEBI:58045"/>
        <dbReference type="EC" id="2.6.1.42"/>
    </reaction>
</comment>
<organism evidence="19">
    <name type="scientific">Desulfacinum infernum</name>
    <dbReference type="NCBI Taxonomy" id="35837"/>
    <lineage>
        <taxon>Bacteria</taxon>
        <taxon>Pseudomonadati</taxon>
        <taxon>Thermodesulfobacteriota</taxon>
        <taxon>Syntrophobacteria</taxon>
        <taxon>Syntrophobacterales</taxon>
        <taxon>Syntrophobacteraceae</taxon>
        <taxon>Desulfacinum</taxon>
    </lineage>
</organism>
<dbReference type="PIRSF" id="PIRSF006468">
    <property type="entry name" value="BCAT1"/>
    <property type="match status" value="1"/>
</dbReference>
<dbReference type="GO" id="GO:0009098">
    <property type="term" value="P:L-leucine biosynthetic process"/>
    <property type="evidence" value="ECO:0007669"/>
    <property type="project" value="UniProtKB-UniPathway"/>
</dbReference>
<dbReference type="InterPro" id="IPR005786">
    <property type="entry name" value="B_amino_transII"/>
</dbReference>
<evidence type="ECO:0000256" key="12">
    <source>
        <dbReference type="ARBA" id="ARBA00048212"/>
    </source>
</evidence>
<protein>
    <recommendedName>
        <fullName evidence="18">Branched-chain-amino-acid aminotransferase</fullName>
        <ecNumber evidence="18">2.6.1.42</ecNumber>
    </recommendedName>
</protein>
<evidence type="ECO:0000256" key="8">
    <source>
        <dbReference type="ARBA" id="ARBA00022605"/>
    </source>
</evidence>
<dbReference type="CDD" id="cd01557">
    <property type="entry name" value="BCAT_beta_family"/>
    <property type="match status" value="1"/>
</dbReference>
<dbReference type="InterPro" id="IPR018300">
    <property type="entry name" value="Aminotrans_IV_CS"/>
</dbReference>
<evidence type="ECO:0000256" key="1">
    <source>
        <dbReference type="ARBA" id="ARBA00001933"/>
    </source>
</evidence>
<evidence type="ECO:0000256" key="3">
    <source>
        <dbReference type="ARBA" id="ARBA00004824"/>
    </source>
</evidence>
<dbReference type="InterPro" id="IPR043132">
    <property type="entry name" value="BCAT-like_C"/>
</dbReference>
<evidence type="ECO:0000256" key="11">
    <source>
        <dbReference type="ARBA" id="ARBA00023304"/>
    </source>
</evidence>
<name>A0A832EHY1_9BACT</name>